<dbReference type="Pfam" id="PF02721">
    <property type="entry name" value="DUF223"/>
    <property type="match status" value="1"/>
</dbReference>
<evidence type="ECO:0000313" key="5">
    <source>
        <dbReference type="EMBL" id="WOG82879.1"/>
    </source>
</evidence>
<keyword evidence="1" id="KW-0443">Lipid metabolism</keyword>
<dbReference type="Gene3D" id="2.40.50.140">
    <property type="entry name" value="Nucleic acid-binding proteins"/>
    <property type="match status" value="1"/>
</dbReference>
<dbReference type="InterPro" id="IPR003871">
    <property type="entry name" value="RFA1B/D_OB_1st"/>
</dbReference>
<organism evidence="4">
    <name type="scientific">Daucus carota subsp. sativus</name>
    <name type="common">Carrot</name>
    <dbReference type="NCBI Taxonomy" id="79200"/>
    <lineage>
        <taxon>Eukaryota</taxon>
        <taxon>Viridiplantae</taxon>
        <taxon>Streptophyta</taxon>
        <taxon>Embryophyta</taxon>
        <taxon>Tracheophyta</taxon>
        <taxon>Spermatophyta</taxon>
        <taxon>Magnoliopsida</taxon>
        <taxon>eudicotyledons</taxon>
        <taxon>Gunneridae</taxon>
        <taxon>Pentapetalae</taxon>
        <taxon>asterids</taxon>
        <taxon>campanulids</taxon>
        <taxon>Apiales</taxon>
        <taxon>Apiaceae</taxon>
        <taxon>Apioideae</taxon>
        <taxon>Scandiceae</taxon>
        <taxon>Daucinae</taxon>
        <taxon>Daucus</taxon>
        <taxon>Daucus sect. Daucus</taxon>
    </lineage>
</organism>
<dbReference type="PANTHER" id="PTHR47165:SF4">
    <property type="entry name" value="OS03G0429900 PROTEIN"/>
    <property type="match status" value="1"/>
</dbReference>
<comment type="function">
    <text evidence="1">Plays an essential role in chain termination during de novo fatty acid synthesis.</text>
</comment>
<keyword evidence="1" id="KW-0934">Plastid</keyword>
<sequence>MCTRNLIWVATKMQVMVNRYPTWGDVVQIDTWVAPSGKNGMRRDWLLRDYYTGKTLTRASSTSYLSLINSNLPSFQKIVMDTPAFDRISKLTCNKTSWTIKVRLTRLWKSINAITGDFKGYNMILLDDDKTHIHAFAGLDFVNEMDDVPEERKVYNISEFNVDDAKYSYVAVSNKSEIYFLKRTNMTLIEEEDDMIPKYKFELVSLNALKLKVGNTKILTDLIGLVVNVLPMQSRNTPTGPKDILLIDITDGRLNNANEPIIVDDIPSATHFTVKKIDTYNLKQISDLRSSDLQNLEVICHVLVCSIDAQSRWWFYSCDSCPEELSFVDDTYKCECGKIVSYPDKRPGLTTSKSLLEEGRGDQLPEKLMNITRKRLKLTLSLNAKNLTYGNSVYFASDVVEEVEASENPTTKELLEMKNTVPTSHLEGCAVHDTPEIKSPSNKRTLKKDDGSNKITIVLSHTFRLCDLFFQDYVLVLIWFLV</sequence>
<dbReference type="GO" id="GO:0009507">
    <property type="term" value="C:chloroplast"/>
    <property type="evidence" value="ECO:0007669"/>
    <property type="project" value="UniProtKB-SubCell"/>
</dbReference>
<comment type="subcellular location">
    <subcellularLocation>
        <location evidence="1">Plastid</location>
        <location evidence="1">Chloroplast</location>
    </subcellularLocation>
</comment>
<dbReference type="GO" id="GO:0016790">
    <property type="term" value="F:thiolester hydrolase activity"/>
    <property type="evidence" value="ECO:0007669"/>
    <property type="project" value="InterPro"/>
</dbReference>
<keyword evidence="1" id="KW-0444">Lipid biosynthesis</keyword>
<protein>
    <recommendedName>
        <fullName evidence="1">Acyl-[acyl-carrier-protein] hydrolase</fullName>
        <ecNumber evidence="1">3.1.2.-</ecNumber>
    </recommendedName>
</protein>
<evidence type="ECO:0000313" key="4">
    <source>
        <dbReference type="EMBL" id="KZN09347.1"/>
    </source>
</evidence>
<comment type="similarity">
    <text evidence="1">Belongs to the acyl-ACP thioesterase family.</text>
</comment>
<dbReference type="InterPro" id="IPR012340">
    <property type="entry name" value="NA-bd_OB-fold"/>
</dbReference>
<feature type="domain" description="Replication protein A 70 kDa DNA-binding subunit B/D first OB fold" evidence="3">
    <location>
        <begin position="85"/>
        <end position="187"/>
    </location>
</feature>
<dbReference type="Gene3D" id="3.10.129.10">
    <property type="entry name" value="Hotdog Thioesterase"/>
    <property type="match status" value="1"/>
</dbReference>
<dbReference type="Pfam" id="PF01643">
    <property type="entry name" value="Acyl-ACP_TE"/>
    <property type="match status" value="1"/>
</dbReference>
<dbReference type="InterPro" id="IPR029069">
    <property type="entry name" value="HotDog_dom_sf"/>
</dbReference>
<proteinExistence type="inferred from homology"/>
<evidence type="ECO:0000313" key="6">
    <source>
        <dbReference type="Proteomes" id="UP000077755"/>
    </source>
</evidence>
<dbReference type="GO" id="GO:0006633">
    <property type="term" value="P:fatty acid biosynthetic process"/>
    <property type="evidence" value="ECO:0007669"/>
    <property type="project" value="UniProtKB-KW"/>
</dbReference>
<feature type="domain" description="Acyl-ACP thioesterase N-terminal hotdog" evidence="2">
    <location>
        <begin position="3"/>
        <end position="62"/>
    </location>
</feature>
<evidence type="ECO:0000259" key="3">
    <source>
        <dbReference type="Pfam" id="PF02721"/>
    </source>
</evidence>
<dbReference type="InterPro" id="IPR002864">
    <property type="entry name" value="Acyl-ACP_thioesterase_NHD"/>
</dbReference>
<dbReference type="EMBL" id="CP093343">
    <property type="protein sequence ID" value="WOG82879.1"/>
    <property type="molecule type" value="Genomic_DNA"/>
</dbReference>
<dbReference type="EC" id="3.1.2.-" evidence="1"/>
<dbReference type="Proteomes" id="UP000077755">
    <property type="component" value="Chromosome 1"/>
</dbReference>
<reference evidence="5" key="2">
    <citation type="submission" date="2022-03" db="EMBL/GenBank/DDBJ databases">
        <title>Draft title - Genomic analysis of global carrot germplasm unveils the trajectory of domestication and the origin of high carotenoid orange carrot.</title>
        <authorList>
            <person name="Iorizzo M."/>
            <person name="Ellison S."/>
            <person name="Senalik D."/>
            <person name="Macko-Podgorni A."/>
            <person name="Grzebelus D."/>
            <person name="Bostan H."/>
            <person name="Rolling W."/>
            <person name="Curaba J."/>
            <person name="Simon P."/>
        </authorList>
    </citation>
    <scope>NUCLEOTIDE SEQUENCE</scope>
    <source>
        <tissue evidence="5">Leaf</tissue>
    </source>
</reference>
<keyword evidence="1" id="KW-0276">Fatty acid metabolism</keyword>
<keyword evidence="6" id="KW-1185">Reference proteome</keyword>
<dbReference type="AlphaFoldDB" id="A0A166GU35"/>
<evidence type="ECO:0000256" key="1">
    <source>
        <dbReference type="RuleBase" id="RU363096"/>
    </source>
</evidence>
<dbReference type="CDD" id="cd04480">
    <property type="entry name" value="RPA1_DBD_A_like"/>
    <property type="match status" value="1"/>
</dbReference>
<dbReference type="Gramene" id="KZN09347">
    <property type="protein sequence ID" value="KZN09347"/>
    <property type="gene ID" value="DCAR_002003"/>
</dbReference>
<reference evidence="4" key="1">
    <citation type="journal article" date="2016" name="Nat. Genet.">
        <title>A high-quality carrot genome assembly provides new insights into carotenoid accumulation and asterid genome evolution.</title>
        <authorList>
            <person name="Iorizzo M."/>
            <person name="Ellison S."/>
            <person name="Senalik D."/>
            <person name="Zeng P."/>
            <person name="Satapoomin P."/>
            <person name="Huang J."/>
            <person name="Bowman M."/>
            <person name="Iovene M."/>
            <person name="Sanseverino W."/>
            <person name="Cavagnaro P."/>
            <person name="Yildiz M."/>
            <person name="Macko-Podgorni A."/>
            <person name="Moranska E."/>
            <person name="Grzebelus E."/>
            <person name="Grzebelus D."/>
            <person name="Ashrafi H."/>
            <person name="Zheng Z."/>
            <person name="Cheng S."/>
            <person name="Spooner D."/>
            <person name="Van Deynze A."/>
            <person name="Simon P."/>
        </authorList>
    </citation>
    <scope>NUCLEOTIDE SEQUENCE [LARGE SCALE GENOMIC DNA]</scope>
    <source>
        <tissue evidence="4">Leaf</tissue>
    </source>
</reference>
<dbReference type="SUPFAM" id="SSF50249">
    <property type="entry name" value="Nucleic acid-binding proteins"/>
    <property type="match status" value="1"/>
</dbReference>
<dbReference type="EMBL" id="LNRQ01000001">
    <property type="protein sequence ID" value="KZN09347.1"/>
    <property type="molecule type" value="Genomic_DNA"/>
</dbReference>
<keyword evidence="1" id="KW-0378">Hydrolase</keyword>
<dbReference type="PANTHER" id="PTHR47165">
    <property type="entry name" value="OS03G0429900 PROTEIN"/>
    <property type="match status" value="1"/>
</dbReference>
<name>A0A166GU35_DAUCS</name>
<dbReference type="SUPFAM" id="SSF54637">
    <property type="entry name" value="Thioesterase/thiol ester dehydrase-isomerase"/>
    <property type="match status" value="1"/>
</dbReference>
<accession>A0A166GU35</accession>
<keyword evidence="1" id="KW-0150">Chloroplast</keyword>
<gene>
    <name evidence="4" type="ORF">DCAR_002003</name>
    <name evidence="5" type="ORF">DCAR_0102048</name>
</gene>
<keyword evidence="1" id="KW-0275">Fatty acid biosynthesis</keyword>
<evidence type="ECO:0000259" key="2">
    <source>
        <dbReference type="Pfam" id="PF01643"/>
    </source>
</evidence>